<protein>
    <submittedName>
        <fullName evidence="1">Uncharacterized protein</fullName>
    </submittedName>
</protein>
<comment type="caution">
    <text evidence="1">The sequence shown here is derived from an EMBL/GenBank/DDBJ whole genome shotgun (WGS) entry which is preliminary data.</text>
</comment>
<dbReference type="AlphaFoldDB" id="A0AAD6YWR0"/>
<sequence>MAFGRSYAMQYEETQECFFCPFPFRSLLPLLTLPSFKFPYPPFPSLPFLLLTLVDASHSIDADHPIECDNGFWENRDPKKAEDVVFPHKTKKLLAYRDQGWVDRFDSGASYCAGTQIVFFDQSALVYRSYYEVQMTIHRPAVHTDDTGGGADEPTVLGDLHQRCAFVQSCCRYVEAAEESHACSGSHFLGIHVRRDSALECLEREVHRVTSAYEQCYHGGARVYGFVADCDYLLLEITDLI</sequence>
<accession>A0AAD6YWR0</accession>
<evidence type="ECO:0000313" key="2">
    <source>
        <dbReference type="Proteomes" id="UP001218218"/>
    </source>
</evidence>
<name>A0AAD6YWR0_9AGAR</name>
<dbReference type="Proteomes" id="UP001218218">
    <property type="component" value="Unassembled WGS sequence"/>
</dbReference>
<gene>
    <name evidence="1" type="ORF">DFH08DRAFT_828092</name>
</gene>
<keyword evidence="2" id="KW-1185">Reference proteome</keyword>
<proteinExistence type="predicted"/>
<evidence type="ECO:0000313" key="1">
    <source>
        <dbReference type="EMBL" id="KAJ7300814.1"/>
    </source>
</evidence>
<dbReference type="EMBL" id="JARIHO010000151">
    <property type="protein sequence ID" value="KAJ7300814.1"/>
    <property type="molecule type" value="Genomic_DNA"/>
</dbReference>
<organism evidence="1 2">
    <name type="scientific">Mycena albidolilacea</name>
    <dbReference type="NCBI Taxonomy" id="1033008"/>
    <lineage>
        <taxon>Eukaryota</taxon>
        <taxon>Fungi</taxon>
        <taxon>Dikarya</taxon>
        <taxon>Basidiomycota</taxon>
        <taxon>Agaricomycotina</taxon>
        <taxon>Agaricomycetes</taxon>
        <taxon>Agaricomycetidae</taxon>
        <taxon>Agaricales</taxon>
        <taxon>Marasmiineae</taxon>
        <taxon>Mycenaceae</taxon>
        <taxon>Mycena</taxon>
    </lineage>
</organism>
<reference evidence="1" key="1">
    <citation type="submission" date="2023-03" db="EMBL/GenBank/DDBJ databases">
        <title>Massive genome expansion in bonnet fungi (Mycena s.s.) driven by repeated elements and novel gene families across ecological guilds.</title>
        <authorList>
            <consortium name="Lawrence Berkeley National Laboratory"/>
            <person name="Harder C.B."/>
            <person name="Miyauchi S."/>
            <person name="Viragh M."/>
            <person name="Kuo A."/>
            <person name="Thoen E."/>
            <person name="Andreopoulos B."/>
            <person name="Lu D."/>
            <person name="Skrede I."/>
            <person name="Drula E."/>
            <person name="Henrissat B."/>
            <person name="Morin E."/>
            <person name="Kohler A."/>
            <person name="Barry K."/>
            <person name="LaButti K."/>
            <person name="Morin E."/>
            <person name="Salamov A."/>
            <person name="Lipzen A."/>
            <person name="Mereny Z."/>
            <person name="Hegedus B."/>
            <person name="Baldrian P."/>
            <person name="Stursova M."/>
            <person name="Weitz H."/>
            <person name="Taylor A."/>
            <person name="Grigoriev I.V."/>
            <person name="Nagy L.G."/>
            <person name="Martin F."/>
            <person name="Kauserud H."/>
        </authorList>
    </citation>
    <scope>NUCLEOTIDE SEQUENCE</scope>
    <source>
        <strain evidence="1">CBHHK002</strain>
    </source>
</reference>